<dbReference type="EMBL" id="HG994369">
    <property type="protein sequence ID" value="CAF1928855.1"/>
    <property type="molecule type" value="Genomic_DNA"/>
</dbReference>
<dbReference type="AlphaFoldDB" id="A0A816L029"/>
<name>A0A816L029_BRANA</name>
<accession>A0A816L029</accession>
<dbReference type="Proteomes" id="UP001295469">
    <property type="component" value="Chromosome C05"/>
</dbReference>
<organism evidence="1">
    <name type="scientific">Brassica napus</name>
    <name type="common">Rape</name>
    <dbReference type="NCBI Taxonomy" id="3708"/>
    <lineage>
        <taxon>Eukaryota</taxon>
        <taxon>Viridiplantae</taxon>
        <taxon>Streptophyta</taxon>
        <taxon>Embryophyta</taxon>
        <taxon>Tracheophyta</taxon>
        <taxon>Spermatophyta</taxon>
        <taxon>Magnoliopsida</taxon>
        <taxon>eudicotyledons</taxon>
        <taxon>Gunneridae</taxon>
        <taxon>Pentapetalae</taxon>
        <taxon>rosids</taxon>
        <taxon>malvids</taxon>
        <taxon>Brassicales</taxon>
        <taxon>Brassicaceae</taxon>
        <taxon>Brassiceae</taxon>
        <taxon>Brassica</taxon>
    </lineage>
</organism>
<evidence type="ECO:0000313" key="1">
    <source>
        <dbReference type="EMBL" id="CAF1928855.1"/>
    </source>
</evidence>
<proteinExistence type="predicted"/>
<sequence length="61" mass="7101">MKRKGKNALAISQFRGTKSRMNWESQHKDSTLAKSPYPLDIICIIWKIILIGSKITFLYFN</sequence>
<reference evidence="1" key="1">
    <citation type="submission" date="2021-01" db="EMBL/GenBank/DDBJ databases">
        <authorList>
            <consortium name="Genoscope - CEA"/>
            <person name="William W."/>
        </authorList>
    </citation>
    <scope>NUCLEOTIDE SEQUENCE</scope>
</reference>
<gene>
    <name evidence="1" type="ORF">DARMORV10_C05P29290.1</name>
</gene>
<protein>
    <submittedName>
        <fullName evidence="1">(rape) hypothetical protein</fullName>
    </submittedName>
</protein>